<dbReference type="GO" id="GO:0046353">
    <property type="term" value="F:aminoglycoside 3-N-acetyltransferase activity"/>
    <property type="evidence" value="ECO:0007669"/>
    <property type="project" value="UniProtKB-EC"/>
</dbReference>
<keyword evidence="6" id="KW-1185">Reference proteome</keyword>
<evidence type="ECO:0000256" key="1">
    <source>
        <dbReference type="ARBA" id="ARBA00006383"/>
    </source>
</evidence>
<dbReference type="EMBL" id="JACXAI010000023">
    <property type="protein sequence ID" value="MBD1381929.1"/>
    <property type="molecule type" value="Genomic_DNA"/>
</dbReference>
<protein>
    <recommendedName>
        <fullName evidence="4">Aminoglycoside N(3)-acetyltransferase</fullName>
        <ecNumber evidence="4">2.3.1.-</ecNumber>
    </recommendedName>
</protein>
<dbReference type="EC" id="2.3.1.-" evidence="4"/>
<keyword evidence="2 4" id="KW-0808">Transferase</keyword>
<dbReference type="AlphaFoldDB" id="A0A926NEB8"/>
<evidence type="ECO:0000313" key="5">
    <source>
        <dbReference type="EMBL" id="MBD1381929.1"/>
    </source>
</evidence>
<evidence type="ECO:0000313" key="6">
    <source>
        <dbReference type="Proteomes" id="UP000626844"/>
    </source>
</evidence>
<proteinExistence type="inferred from homology"/>
<sequence>MSEYVSYLKIVDHLDIQEGDTVLIGSDITLLAFYAMRNGEKLDLNLFINSMIKKIGQSGTLLFPTFNWDFCSGKVFDYNKTPSETGALTNVALKRNDFTRTKHPIYSFAVWGNDQNMLFEMDNKSSFGPDSPFAYLHHNKAKMLTIGQGPQYSFTFGHYVEESEKVSYRYMKDFTGDYIDHKGNIDQRTYSMYVRDIKKGVVTNLNPIREEMGKKGVSTLKQINNVNFYLIDLYNAYSVIQDDIQNNQAKKLYIIEKKQA</sequence>
<comment type="caution">
    <text evidence="5">The sequence shown here is derived from an EMBL/GenBank/DDBJ whole genome shotgun (WGS) entry which is preliminary data.</text>
</comment>
<dbReference type="InterPro" id="IPR003679">
    <property type="entry name" value="Amioglycoside_AcTrfase"/>
</dbReference>
<dbReference type="PANTHER" id="PTHR11104:SF0">
    <property type="entry name" value="SPBETA PROPHAGE-DERIVED AMINOGLYCOSIDE N(3')-ACETYLTRANSFERASE-LIKE PROTEIN YOKD"/>
    <property type="match status" value="1"/>
</dbReference>
<gene>
    <name evidence="5" type="ORF">IC621_17000</name>
</gene>
<evidence type="ECO:0000256" key="2">
    <source>
        <dbReference type="ARBA" id="ARBA00022679"/>
    </source>
</evidence>
<keyword evidence="4" id="KW-0046">Antibiotic resistance</keyword>
<dbReference type="SUPFAM" id="SSF110710">
    <property type="entry name" value="TTHA0583/YokD-like"/>
    <property type="match status" value="1"/>
</dbReference>
<dbReference type="RefSeq" id="WP_191159621.1">
    <property type="nucleotide sequence ID" value="NZ_JACXAI010000023.1"/>
</dbReference>
<comment type="catalytic activity">
    <reaction evidence="4">
        <text>a 2-deoxystreptamine antibiotic + acetyl-CoA = an N(3)-acetyl-2-deoxystreptamine antibiotic + CoA + H(+)</text>
        <dbReference type="Rhea" id="RHEA:12665"/>
        <dbReference type="ChEBI" id="CHEBI:15378"/>
        <dbReference type="ChEBI" id="CHEBI:57287"/>
        <dbReference type="ChEBI" id="CHEBI:57288"/>
        <dbReference type="ChEBI" id="CHEBI:57921"/>
        <dbReference type="ChEBI" id="CHEBI:77452"/>
        <dbReference type="EC" id="2.3.1.81"/>
    </reaction>
</comment>
<keyword evidence="3 4" id="KW-0012">Acyltransferase</keyword>
<dbReference type="Proteomes" id="UP000626844">
    <property type="component" value="Unassembled WGS sequence"/>
</dbReference>
<dbReference type="InterPro" id="IPR028345">
    <property type="entry name" value="Antibiotic_NAT-like"/>
</dbReference>
<name>A0A926NEB8_9BACI</name>
<evidence type="ECO:0000256" key="3">
    <source>
        <dbReference type="ARBA" id="ARBA00023315"/>
    </source>
</evidence>
<reference evidence="5" key="1">
    <citation type="submission" date="2020-09" db="EMBL/GenBank/DDBJ databases">
        <title>A novel bacterium of genus Bacillus, isolated from South China Sea.</title>
        <authorList>
            <person name="Huang H."/>
            <person name="Mo K."/>
            <person name="Hu Y."/>
        </authorList>
    </citation>
    <scope>NUCLEOTIDE SEQUENCE</scope>
    <source>
        <strain evidence="5">IB182487</strain>
    </source>
</reference>
<evidence type="ECO:0000256" key="4">
    <source>
        <dbReference type="RuleBase" id="RU365031"/>
    </source>
</evidence>
<accession>A0A926NEB8</accession>
<organism evidence="5 6">
    <name type="scientific">Metabacillus arenae</name>
    <dbReference type="NCBI Taxonomy" id="2771434"/>
    <lineage>
        <taxon>Bacteria</taxon>
        <taxon>Bacillati</taxon>
        <taxon>Bacillota</taxon>
        <taxon>Bacilli</taxon>
        <taxon>Bacillales</taxon>
        <taxon>Bacillaceae</taxon>
        <taxon>Metabacillus</taxon>
    </lineage>
</organism>
<comment type="similarity">
    <text evidence="1 4">Belongs to the antibiotic N-acetyltransferase family.</text>
</comment>
<dbReference type="Pfam" id="PF02522">
    <property type="entry name" value="Antibiotic_NAT"/>
    <property type="match status" value="1"/>
</dbReference>
<dbReference type="PANTHER" id="PTHR11104">
    <property type="entry name" value="AMINOGLYCOSIDE N3-ACETYLTRANSFERASE"/>
    <property type="match status" value="1"/>
</dbReference>
<dbReference type="GO" id="GO:0046677">
    <property type="term" value="P:response to antibiotic"/>
    <property type="evidence" value="ECO:0007669"/>
    <property type="project" value="UniProtKB-KW"/>
</dbReference>